<evidence type="ECO:0000259" key="10">
    <source>
        <dbReference type="PROSITE" id="PS50885"/>
    </source>
</evidence>
<dbReference type="Pfam" id="PF00015">
    <property type="entry name" value="MCPsignal"/>
    <property type="match status" value="1"/>
</dbReference>
<evidence type="ECO:0000256" key="4">
    <source>
        <dbReference type="ARBA" id="ARBA00023136"/>
    </source>
</evidence>
<dbReference type="GO" id="GO:0007165">
    <property type="term" value="P:signal transduction"/>
    <property type="evidence" value="ECO:0007669"/>
    <property type="project" value="UniProtKB-KW"/>
</dbReference>
<feature type="transmembrane region" description="Helical" evidence="8">
    <location>
        <begin position="7"/>
        <end position="28"/>
    </location>
</feature>
<evidence type="ECO:0000256" key="5">
    <source>
        <dbReference type="ARBA" id="ARBA00023224"/>
    </source>
</evidence>
<organism evidence="11 12">
    <name type="scientific">Marinospirillum celere</name>
    <dbReference type="NCBI Taxonomy" id="1122252"/>
    <lineage>
        <taxon>Bacteria</taxon>
        <taxon>Pseudomonadati</taxon>
        <taxon>Pseudomonadota</taxon>
        <taxon>Gammaproteobacteria</taxon>
        <taxon>Oceanospirillales</taxon>
        <taxon>Oceanospirillaceae</taxon>
        <taxon>Marinospirillum</taxon>
    </lineage>
</organism>
<dbReference type="GO" id="GO:0016020">
    <property type="term" value="C:membrane"/>
    <property type="evidence" value="ECO:0007669"/>
    <property type="project" value="UniProtKB-SubCell"/>
</dbReference>
<dbReference type="SMART" id="SM00283">
    <property type="entry name" value="MA"/>
    <property type="match status" value="1"/>
</dbReference>
<gene>
    <name evidence="11" type="ORF">SAMN05660443_0043</name>
</gene>
<comment type="similarity">
    <text evidence="6">Belongs to the methyl-accepting chemotaxis (MCP) protein family.</text>
</comment>
<dbReference type="CDD" id="cd06225">
    <property type="entry name" value="HAMP"/>
    <property type="match status" value="1"/>
</dbReference>
<dbReference type="InterPro" id="IPR003660">
    <property type="entry name" value="HAMP_dom"/>
</dbReference>
<evidence type="ECO:0000256" key="2">
    <source>
        <dbReference type="ARBA" id="ARBA00022692"/>
    </source>
</evidence>
<dbReference type="SMART" id="SM00304">
    <property type="entry name" value="HAMP"/>
    <property type="match status" value="1"/>
</dbReference>
<feature type="domain" description="HAMP" evidence="10">
    <location>
        <begin position="309"/>
        <end position="363"/>
    </location>
</feature>
<dbReference type="CDD" id="cd11386">
    <property type="entry name" value="MCP_signal"/>
    <property type="match status" value="1"/>
</dbReference>
<keyword evidence="5 7" id="KW-0807">Transducer</keyword>
<dbReference type="Gene3D" id="1.10.287.950">
    <property type="entry name" value="Methyl-accepting chemotaxis protein"/>
    <property type="match status" value="1"/>
</dbReference>
<dbReference type="AlphaFoldDB" id="A0A1I1DRU0"/>
<feature type="transmembrane region" description="Helical" evidence="8">
    <location>
        <begin position="288"/>
        <end position="307"/>
    </location>
</feature>
<dbReference type="EMBL" id="FOLH01000001">
    <property type="protein sequence ID" value="SFB77621.1"/>
    <property type="molecule type" value="Genomic_DNA"/>
</dbReference>
<protein>
    <submittedName>
        <fullName evidence="11">Methyl-accepting chemotaxis protein</fullName>
    </submittedName>
</protein>
<evidence type="ECO:0000256" key="3">
    <source>
        <dbReference type="ARBA" id="ARBA00022989"/>
    </source>
</evidence>
<dbReference type="InterPro" id="IPR029151">
    <property type="entry name" value="Sensor-like_sf"/>
</dbReference>
<evidence type="ECO:0000256" key="6">
    <source>
        <dbReference type="ARBA" id="ARBA00029447"/>
    </source>
</evidence>
<evidence type="ECO:0000256" key="1">
    <source>
        <dbReference type="ARBA" id="ARBA00004141"/>
    </source>
</evidence>
<comment type="subcellular location">
    <subcellularLocation>
        <location evidence="1">Membrane</location>
        <topology evidence="1">Multi-pass membrane protein</topology>
    </subcellularLocation>
</comment>
<dbReference type="SUPFAM" id="SSF58104">
    <property type="entry name" value="Methyl-accepting chemotaxis protein (MCP) signaling domain"/>
    <property type="match status" value="1"/>
</dbReference>
<evidence type="ECO:0000256" key="8">
    <source>
        <dbReference type="SAM" id="Phobius"/>
    </source>
</evidence>
<dbReference type="Pfam" id="PF00672">
    <property type="entry name" value="HAMP"/>
    <property type="match status" value="1"/>
</dbReference>
<evidence type="ECO:0000256" key="7">
    <source>
        <dbReference type="PROSITE-ProRule" id="PRU00284"/>
    </source>
</evidence>
<reference evidence="11 12" key="1">
    <citation type="submission" date="2016-10" db="EMBL/GenBank/DDBJ databases">
        <authorList>
            <person name="de Groot N.N."/>
        </authorList>
    </citation>
    <scope>NUCLEOTIDE SEQUENCE [LARGE SCALE GENOMIC DNA]</scope>
    <source>
        <strain evidence="11 12">DSM 18438</strain>
    </source>
</reference>
<proteinExistence type="inferred from homology"/>
<accession>A0A1I1DRU0</accession>
<dbReference type="InterPro" id="IPR004089">
    <property type="entry name" value="MCPsignal_dom"/>
</dbReference>
<dbReference type="STRING" id="1122252.SAMN05660443_0043"/>
<evidence type="ECO:0000313" key="12">
    <source>
        <dbReference type="Proteomes" id="UP000199058"/>
    </source>
</evidence>
<dbReference type="RefSeq" id="WP_091957515.1">
    <property type="nucleotide sequence ID" value="NZ_FOLH01000001.1"/>
</dbReference>
<keyword evidence="12" id="KW-1185">Reference proteome</keyword>
<dbReference type="FunFam" id="1.10.287.950:FF:000001">
    <property type="entry name" value="Methyl-accepting chemotaxis sensory transducer"/>
    <property type="match status" value="1"/>
</dbReference>
<dbReference type="SUPFAM" id="SSF103190">
    <property type="entry name" value="Sensory domain-like"/>
    <property type="match status" value="1"/>
</dbReference>
<dbReference type="OrthoDB" id="9760371at2"/>
<name>A0A1I1DRU0_9GAMM</name>
<dbReference type="Pfam" id="PF17201">
    <property type="entry name" value="Cache_3-Cache_2"/>
    <property type="match status" value="1"/>
</dbReference>
<keyword evidence="4 8" id="KW-0472">Membrane</keyword>
<dbReference type="PANTHER" id="PTHR32089">
    <property type="entry name" value="METHYL-ACCEPTING CHEMOTAXIS PROTEIN MCPB"/>
    <property type="match status" value="1"/>
</dbReference>
<evidence type="ECO:0000313" key="11">
    <source>
        <dbReference type="EMBL" id="SFB77621.1"/>
    </source>
</evidence>
<feature type="domain" description="Methyl-accepting transducer" evidence="9">
    <location>
        <begin position="368"/>
        <end position="604"/>
    </location>
</feature>
<dbReference type="Proteomes" id="UP000199058">
    <property type="component" value="Unassembled WGS sequence"/>
</dbReference>
<dbReference type="PROSITE" id="PS50111">
    <property type="entry name" value="CHEMOTAXIS_TRANSDUC_2"/>
    <property type="match status" value="1"/>
</dbReference>
<sequence length="640" mass="70020">MSLQKKILLSTVLIIALMTFSAVVFFAWQEQQKITEAADNQTQEVMQELDRLLEVTDSIMAERVKSSMALLIERIEEQGIPDQGPSVQINDQAVPQLFIGDQAQAEHYDLVDGLTRIMGGTATLFSRRGDDFVRVSTNVRRADGERAIGTLLDPQGAAIRALLEGEAFYGQVDILGNPFLTGYEPIHNQQGQVIGIAYVGYSADLNTLNNVIAATRILDSGFVALLDARGNLRFHSEHLQTGEIQEGLENTGNWILHEQQFTPWGYQIVAGYPVQEVQQRILQASGTILLTLAAAGTLLSLLLVVLLRRMVVRPLELTIHALEDLAEGGGDLTRRFNSTARDELGHMARSFDKLLERLQGSIRDTTNSLTPLAKSVDQLKVISRESTESLRNQNESTEQVATAIQEMHHSARSVAEHAREGEQASEKAVQLASEGSSLMDELVGGINEQAKGTETLVEVTSELSEASQSITVVLEVINDIAEQTNLLALNAAIEAARAGDHGRGFAVVADEVRSLASRTQSSTEEIRQMIDRMQLAVGRARKLMADAQEQMQKNVGKADVSGEAFKNILATLDQINSVNVQVASAAMQQSQVSADISEKISLIHDSSEFNLGKMEEVSAQSEALLTSCDQIQKKLAYYRT</sequence>
<dbReference type="InterPro" id="IPR033462">
    <property type="entry name" value="Cache_3-Cache_2"/>
</dbReference>
<evidence type="ECO:0000259" key="9">
    <source>
        <dbReference type="PROSITE" id="PS50111"/>
    </source>
</evidence>
<keyword evidence="2 8" id="KW-0812">Transmembrane</keyword>
<dbReference type="PROSITE" id="PS50885">
    <property type="entry name" value="HAMP"/>
    <property type="match status" value="1"/>
</dbReference>
<dbReference type="PANTHER" id="PTHR32089:SF119">
    <property type="entry name" value="METHYL-ACCEPTING CHEMOTAXIS PROTEIN CTPL"/>
    <property type="match status" value="1"/>
</dbReference>
<dbReference type="GO" id="GO:0006935">
    <property type="term" value="P:chemotaxis"/>
    <property type="evidence" value="ECO:0007669"/>
    <property type="project" value="UniProtKB-ARBA"/>
</dbReference>
<keyword evidence="3 8" id="KW-1133">Transmembrane helix</keyword>